<evidence type="ECO:0000256" key="1">
    <source>
        <dbReference type="SAM" id="Phobius"/>
    </source>
</evidence>
<dbReference type="SUPFAM" id="SSF56672">
    <property type="entry name" value="DNA/RNA polymerases"/>
    <property type="match status" value="1"/>
</dbReference>
<comment type="caution">
    <text evidence="3">The sequence shown here is derived from an EMBL/GenBank/DDBJ whole genome shotgun (WGS) entry which is preliminary data.</text>
</comment>
<dbReference type="EMBL" id="JNBR01001605">
    <property type="protein sequence ID" value="OQR85736.1"/>
    <property type="molecule type" value="Genomic_DNA"/>
</dbReference>
<dbReference type="OrthoDB" id="76450at2759"/>
<dbReference type="InterPro" id="IPR000477">
    <property type="entry name" value="RT_dom"/>
</dbReference>
<protein>
    <recommendedName>
        <fullName evidence="2">Reverse transcriptase domain-containing protein</fullName>
    </recommendedName>
</protein>
<keyword evidence="1" id="KW-0472">Membrane</keyword>
<keyword evidence="1" id="KW-1133">Transmembrane helix</keyword>
<dbReference type="AlphaFoldDB" id="A0A1V9YJ84"/>
<accession>A0A1V9YJ84</accession>
<proteinExistence type="predicted"/>
<dbReference type="InterPro" id="IPR043502">
    <property type="entry name" value="DNA/RNA_pol_sf"/>
</dbReference>
<evidence type="ECO:0000313" key="4">
    <source>
        <dbReference type="Proteomes" id="UP000243579"/>
    </source>
</evidence>
<feature type="domain" description="Reverse transcriptase" evidence="2">
    <location>
        <begin position="1"/>
        <end position="195"/>
    </location>
</feature>
<dbReference type="PROSITE" id="PS50878">
    <property type="entry name" value="RT_POL"/>
    <property type="match status" value="1"/>
</dbReference>
<organism evidence="3 4">
    <name type="scientific">Achlya hypogyna</name>
    <name type="common">Oomycete</name>
    <name type="synonym">Protoachlya hypogyna</name>
    <dbReference type="NCBI Taxonomy" id="1202772"/>
    <lineage>
        <taxon>Eukaryota</taxon>
        <taxon>Sar</taxon>
        <taxon>Stramenopiles</taxon>
        <taxon>Oomycota</taxon>
        <taxon>Saprolegniomycetes</taxon>
        <taxon>Saprolegniales</taxon>
        <taxon>Achlyaceae</taxon>
        <taxon>Achlya</taxon>
    </lineage>
</organism>
<keyword evidence="4" id="KW-1185">Reference proteome</keyword>
<evidence type="ECO:0000259" key="2">
    <source>
        <dbReference type="PROSITE" id="PS50878"/>
    </source>
</evidence>
<dbReference type="Proteomes" id="UP000243579">
    <property type="component" value="Unassembled WGS sequence"/>
</dbReference>
<name>A0A1V9YJ84_ACHHY</name>
<gene>
    <name evidence="3" type="ORF">ACHHYP_11467</name>
</gene>
<dbReference type="Pfam" id="PF00078">
    <property type="entry name" value="RVT_1"/>
    <property type="match status" value="1"/>
</dbReference>
<dbReference type="PANTHER" id="PTHR19446">
    <property type="entry name" value="REVERSE TRANSCRIPTASES"/>
    <property type="match status" value="1"/>
</dbReference>
<keyword evidence="1" id="KW-0812">Transmembrane</keyword>
<dbReference type="CDD" id="cd01650">
    <property type="entry name" value="RT_nLTR_like"/>
    <property type="match status" value="1"/>
</dbReference>
<dbReference type="STRING" id="1202772.A0A1V9YJ84"/>
<reference evidence="3 4" key="1">
    <citation type="journal article" date="2014" name="Genome Biol. Evol.">
        <title>The secreted proteins of Achlya hypogyna and Thraustotheca clavata identify the ancestral oomycete secretome and reveal gene acquisitions by horizontal gene transfer.</title>
        <authorList>
            <person name="Misner I."/>
            <person name="Blouin N."/>
            <person name="Leonard G."/>
            <person name="Richards T.A."/>
            <person name="Lane C.E."/>
        </authorList>
    </citation>
    <scope>NUCLEOTIDE SEQUENCE [LARGE SCALE GENOMIC DNA]</scope>
    <source>
        <strain evidence="3 4">ATCC 48635</strain>
    </source>
</reference>
<evidence type="ECO:0000313" key="3">
    <source>
        <dbReference type="EMBL" id="OQR85736.1"/>
    </source>
</evidence>
<sequence>MVQSLQQYCTMEDHDHYATFLDFSKAYDMVDQGFLFDVLAEMNVGPSFLDWVRLLYRAPWVQIIFNGALGPKIRPTRGVKQGCPLSCLLFVLHLEPLGAMLRAQPHLGIPLPTGEPLTSLFFADDSTLMSYDLSAAVEQLAIVEEFCHVSGARLNQSKCMTLVFNGHLDPADVDGGGVLNILPSGRPVKYLGLLLGHQLPADHQVQMLNDRFMSCFQQWGCRACTLQGRRLLVNTVMLSLLWHVTAVVPVPVAMVERWQRRLQRLMVGPTHDSPPWQALVQRQFSRVMGKLYRATHPHDFLAYLPHAR</sequence>
<feature type="transmembrane region" description="Helical" evidence="1">
    <location>
        <begin position="231"/>
        <end position="255"/>
    </location>
</feature>